<dbReference type="EMBL" id="CM039429">
    <property type="protein sequence ID" value="KAI4349493.1"/>
    <property type="molecule type" value="Genomic_DNA"/>
</dbReference>
<dbReference type="Proteomes" id="UP000828941">
    <property type="component" value="Chromosome 4"/>
</dbReference>
<proteinExistence type="predicted"/>
<protein>
    <submittedName>
        <fullName evidence="1">Uncharacterized protein</fullName>
    </submittedName>
</protein>
<organism evidence="1 2">
    <name type="scientific">Bauhinia variegata</name>
    <name type="common">Purple orchid tree</name>
    <name type="synonym">Phanera variegata</name>
    <dbReference type="NCBI Taxonomy" id="167791"/>
    <lineage>
        <taxon>Eukaryota</taxon>
        <taxon>Viridiplantae</taxon>
        <taxon>Streptophyta</taxon>
        <taxon>Embryophyta</taxon>
        <taxon>Tracheophyta</taxon>
        <taxon>Spermatophyta</taxon>
        <taxon>Magnoliopsida</taxon>
        <taxon>eudicotyledons</taxon>
        <taxon>Gunneridae</taxon>
        <taxon>Pentapetalae</taxon>
        <taxon>rosids</taxon>
        <taxon>fabids</taxon>
        <taxon>Fabales</taxon>
        <taxon>Fabaceae</taxon>
        <taxon>Cercidoideae</taxon>
        <taxon>Cercideae</taxon>
        <taxon>Bauhiniinae</taxon>
        <taxon>Bauhinia</taxon>
    </lineage>
</organism>
<keyword evidence="2" id="KW-1185">Reference proteome</keyword>
<name>A0ACB9PM71_BAUVA</name>
<gene>
    <name evidence="1" type="ORF">L6164_010076</name>
</gene>
<comment type="caution">
    <text evidence="1">The sequence shown here is derived from an EMBL/GenBank/DDBJ whole genome shotgun (WGS) entry which is preliminary data.</text>
</comment>
<accession>A0ACB9PM71</accession>
<sequence>MTRERNNDLKLGSKCRRSSTIVFDVRTSDLFGVPLWFSLALIVTEGFFVLLGLIHFWDIWLVRIIFGGSFNDLWRNHPCRSCRILYLNVQFGFTGEEI</sequence>
<reference evidence="1 2" key="1">
    <citation type="journal article" date="2022" name="DNA Res.">
        <title>Chromosomal-level genome assembly of the orchid tree Bauhinia variegata (Leguminosae; Cercidoideae) supports the allotetraploid origin hypothesis of Bauhinia.</title>
        <authorList>
            <person name="Zhong Y."/>
            <person name="Chen Y."/>
            <person name="Zheng D."/>
            <person name="Pang J."/>
            <person name="Liu Y."/>
            <person name="Luo S."/>
            <person name="Meng S."/>
            <person name="Qian L."/>
            <person name="Wei D."/>
            <person name="Dai S."/>
            <person name="Zhou R."/>
        </authorList>
    </citation>
    <scope>NUCLEOTIDE SEQUENCE [LARGE SCALE GENOMIC DNA]</scope>
    <source>
        <strain evidence="1">BV-YZ2020</strain>
    </source>
</reference>
<evidence type="ECO:0000313" key="1">
    <source>
        <dbReference type="EMBL" id="KAI4349493.1"/>
    </source>
</evidence>
<evidence type="ECO:0000313" key="2">
    <source>
        <dbReference type="Proteomes" id="UP000828941"/>
    </source>
</evidence>